<proteinExistence type="predicted"/>
<dbReference type="EMBL" id="KB601989">
    <property type="protein sequence ID" value="EMP24298.1"/>
    <property type="molecule type" value="Genomic_DNA"/>
</dbReference>
<evidence type="ECO:0000313" key="2">
    <source>
        <dbReference type="Proteomes" id="UP000031443"/>
    </source>
</evidence>
<dbReference type="AlphaFoldDB" id="M7AX02"/>
<sequence length="139" mass="15877">MLQRDTQKLNYFGADTICLSGRTAAISDSIVITAGGPEMEQGLFILEKRQLRGDMTEVYKIMNGVETVIKEVLVTPLHNTRSRRHPIKLIGSRFKTNIRKYFFVQHTYVLSGAVVKAKSINGFKKELDKFMEDRSIDCY</sequence>
<gene>
    <name evidence="1" type="ORF">UY3_18533</name>
</gene>
<accession>M7AX02</accession>
<evidence type="ECO:0000313" key="1">
    <source>
        <dbReference type="EMBL" id="EMP24298.1"/>
    </source>
</evidence>
<protein>
    <submittedName>
        <fullName evidence="1">Uncharacterized protein</fullName>
    </submittedName>
</protein>
<dbReference type="Proteomes" id="UP000031443">
    <property type="component" value="Unassembled WGS sequence"/>
</dbReference>
<reference evidence="2" key="1">
    <citation type="journal article" date="2013" name="Nat. Genet.">
        <title>The draft genomes of soft-shell turtle and green sea turtle yield insights into the development and evolution of the turtle-specific body plan.</title>
        <authorList>
            <person name="Wang Z."/>
            <person name="Pascual-Anaya J."/>
            <person name="Zadissa A."/>
            <person name="Li W."/>
            <person name="Niimura Y."/>
            <person name="Huang Z."/>
            <person name="Li C."/>
            <person name="White S."/>
            <person name="Xiong Z."/>
            <person name="Fang D."/>
            <person name="Wang B."/>
            <person name="Ming Y."/>
            <person name="Chen Y."/>
            <person name="Zheng Y."/>
            <person name="Kuraku S."/>
            <person name="Pignatelli M."/>
            <person name="Herrero J."/>
            <person name="Beal K."/>
            <person name="Nozawa M."/>
            <person name="Li Q."/>
            <person name="Wang J."/>
            <person name="Zhang H."/>
            <person name="Yu L."/>
            <person name="Shigenobu S."/>
            <person name="Wang J."/>
            <person name="Liu J."/>
            <person name="Flicek P."/>
            <person name="Searle S."/>
            <person name="Wang J."/>
            <person name="Kuratani S."/>
            <person name="Yin Y."/>
            <person name="Aken B."/>
            <person name="Zhang G."/>
            <person name="Irie N."/>
        </authorList>
    </citation>
    <scope>NUCLEOTIDE SEQUENCE [LARGE SCALE GENOMIC DNA]</scope>
</reference>
<name>M7AX02_CHEMY</name>
<keyword evidence="2" id="KW-1185">Reference proteome</keyword>
<organism evidence="1 2">
    <name type="scientific">Chelonia mydas</name>
    <name type="common">Green sea-turtle</name>
    <name type="synonym">Chelonia agassizi</name>
    <dbReference type="NCBI Taxonomy" id="8469"/>
    <lineage>
        <taxon>Eukaryota</taxon>
        <taxon>Metazoa</taxon>
        <taxon>Chordata</taxon>
        <taxon>Craniata</taxon>
        <taxon>Vertebrata</taxon>
        <taxon>Euteleostomi</taxon>
        <taxon>Archelosauria</taxon>
        <taxon>Testudinata</taxon>
        <taxon>Testudines</taxon>
        <taxon>Cryptodira</taxon>
        <taxon>Durocryptodira</taxon>
        <taxon>Americhelydia</taxon>
        <taxon>Chelonioidea</taxon>
        <taxon>Cheloniidae</taxon>
        <taxon>Chelonia</taxon>
    </lineage>
</organism>